<dbReference type="STRING" id="8496.A0A151NH66"/>
<keyword evidence="3" id="KW-1185">Reference proteome</keyword>
<feature type="domain" description="Amidase" evidence="1">
    <location>
        <begin position="214"/>
        <end position="333"/>
    </location>
</feature>
<reference evidence="2 3" key="1">
    <citation type="journal article" date="2012" name="Genome Biol.">
        <title>Sequencing three crocodilian genomes to illuminate the evolution of archosaurs and amniotes.</title>
        <authorList>
            <person name="St John J.A."/>
            <person name="Braun E.L."/>
            <person name="Isberg S.R."/>
            <person name="Miles L.G."/>
            <person name="Chong A.Y."/>
            <person name="Gongora J."/>
            <person name="Dalzell P."/>
            <person name="Moran C."/>
            <person name="Bed'hom B."/>
            <person name="Abzhanov A."/>
            <person name="Burgess S.C."/>
            <person name="Cooksey A.M."/>
            <person name="Castoe T.A."/>
            <person name="Crawford N.G."/>
            <person name="Densmore L.D."/>
            <person name="Drew J.C."/>
            <person name="Edwards S.V."/>
            <person name="Faircloth B.C."/>
            <person name="Fujita M.K."/>
            <person name="Greenwold M.J."/>
            <person name="Hoffmann F.G."/>
            <person name="Howard J.M."/>
            <person name="Iguchi T."/>
            <person name="Janes D.E."/>
            <person name="Khan S.Y."/>
            <person name="Kohno S."/>
            <person name="de Koning A.J."/>
            <person name="Lance S.L."/>
            <person name="McCarthy F.M."/>
            <person name="McCormack J.E."/>
            <person name="Merchant M.E."/>
            <person name="Peterson D.G."/>
            <person name="Pollock D.D."/>
            <person name="Pourmand N."/>
            <person name="Raney B.J."/>
            <person name="Roessler K.A."/>
            <person name="Sanford J.R."/>
            <person name="Sawyer R.H."/>
            <person name="Schmidt C.J."/>
            <person name="Triplett E.W."/>
            <person name="Tuberville T.D."/>
            <person name="Venegas-Anaya M."/>
            <person name="Howard J.T."/>
            <person name="Jarvis E.D."/>
            <person name="Guillette L.J.Jr."/>
            <person name="Glenn T.C."/>
            <person name="Green R.E."/>
            <person name="Ray D.A."/>
        </authorList>
    </citation>
    <scope>NUCLEOTIDE SEQUENCE [LARGE SCALE GENOMIC DNA]</scope>
    <source>
        <strain evidence="2">KSC_2009_1</strain>
    </source>
</reference>
<organism evidence="2 3">
    <name type="scientific">Alligator mississippiensis</name>
    <name type="common">American alligator</name>
    <dbReference type="NCBI Taxonomy" id="8496"/>
    <lineage>
        <taxon>Eukaryota</taxon>
        <taxon>Metazoa</taxon>
        <taxon>Chordata</taxon>
        <taxon>Craniata</taxon>
        <taxon>Vertebrata</taxon>
        <taxon>Euteleostomi</taxon>
        <taxon>Archelosauria</taxon>
        <taxon>Archosauria</taxon>
        <taxon>Crocodylia</taxon>
        <taxon>Alligatoridae</taxon>
        <taxon>Alligatorinae</taxon>
        <taxon>Alligator</taxon>
    </lineage>
</organism>
<evidence type="ECO:0000259" key="1">
    <source>
        <dbReference type="Pfam" id="PF01425"/>
    </source>
</evidence>
<dbReference type="PANTHER" id="PTHR45847">
    <property type="entry name" value="FATTY ACID AMIDE HYDROLASE"/>
    <property type="match status" value="1"/>
</dbReference>
<dbReference type="eggNOG" id="KOG1212">
    <property type="taxonomic scope" value="Eukaryota"/>
</dbReference>
<comment type="caution">
    <text evidence="2">The sequence shown here is derived from an EMBL/GenBank/DDBJ whole genome shotgun (WGS) entry which is preliminary data.</text>
</comment>
<dbReference type="Gene3D" id="3.90.1300.10">
    <property type="entry name" value="Amidase signature (AS) domain"/>
    <property type="match status" value="2"/>
</dbReference>
<proteinExistence type="predicted"/>
<sequence length="380" mass="42436">MIQGKLRQLLPEAEVDPCTISALLCGSAAAVLVLKWVRRRRIQEKIEEARRWREQGLAQMEKAAHLFKQQNPGVQSSHILSLSLVELGEKLKEGSLSPESVLYTYMDKALAVTQEVNCVTDFISECEEQLKELRRQKEKGLLYGIPVSIKDHIGYKGHVSTCGLIHYLGSPEEDDSVLVKVLKRQGAIPFVKTNTSQSMINISGLASPIDGMRSVSFMVGPIARDVDSLALCMRALLCEKLFSLDPTVPPLPFNEEVYSSSRPLRIGYYDGDGYFQPSPSMRRAVQETKVLLEQAGHTLVPFAPPRINFAVDELFTKGIFSDGVSTLLEKFEGDIVDPTLKSQINCYRLPILAKKILALLLKPVVSYMGLICFYKEDIME</sequence>
<dbReference type="InterPro" id="IPR052096">
    <property type="entry name" value="Endocannabinoid_amidase"/>
</dbReference>
<feature type="domain" description="Amidase" evidence="1">
    <location>
        <begin position="101"/>
        <end position="204"/>
    </location>
</feature>
<name>A0A151NH66_ALLMI</name>
<dbReference type="InterPro" id="IPR036928">
    <property type="entry name" value="AS_sf"/>
</dbReference>
<dbReference type="EMBL" id="AKHW03003081">
    <property type="protein sequence ID" value="KYO35855.1"/>
    <property type="molecule type" value="Genomic_DNA"/>
</dbReference>
<dbReference type="GO" id="GO:0009062">
    <property type="term" value="P:fatty acid catabolic process"/>
    <property type="evidence" value="ECO:0007669"/>
    <property type="project" value="TreeGrafter"/>
</dbReference>
<gene>
    <name evidence="2" type="ORF">Y1Q_0003584</name>
</gene>
<dbReference type="GO" id="GO:0017064">
    <property type="term" value="F:fatty acid amide hydrolase activity"/>
    <property type="evidence" value="ECO:0007669"/>
    <property type="project" value="TreeGrafter"/>
</dbReference>
<dbReference type="Pfam" id="PF01425">
    <property type="entry name" value="Amidase"/>
    <property type="match status" value="2"/>
</dbReference>
<dbReference type="InterPro" id="IPR023631">
    <property type="entry name" value="Amidase_dom"/>
</dbReference>
<evidence type="ECO:0000313" key="2">
    <source>
        <dbReference type="EMBL" id="KYO35855.1"/>
    </source>
</evidence>
<evidence type="ECO:0000313" key="3">
    <source>
        <dbReference type="Proteomes" id="UP000050525"/>
    </source>
</evidence>
<dbReference type="GO" id="GO:0004040">
    <property type="term" value="F:amidase activity"/>
    <property type="evidence" value="ECO:0007669"/>
    <property type="project" value="TreeGrafter"/>
</dbReference>
<dbReference type="Proteomes" id="UP000050525">
    <property type="component" value="Unassembled WGS sequence"/>
</dbReference>
<protein>
    <recommendedName>
        <fullName evidence="1">Amidase domain-containing protein</fullName>
    </recommendedName>
</protein>
<dbReference type="PANTHER" id="PTHR45847:SF8">
    <property type="entry name" value="FATTY ACID AMIDE HYDROLASE-RELATED"/>
    <property type="match status" value="1"/>
</dbReference>
<accession>A0A151NH66</accession>
<dbReference type="AlphaFoldDB" id="A0A151NH66"/>
<dbReference type="SUPFAM" id="SSF75304">
    <property type="entry name" value="Amidase signature (AS) enzymes"/>
    <property type="match status" value="1"/>
</dbReference>